<comment type="pathway">
    <text evidence="8">Amino-acid biosynthesis; L-threonine biosynthesis; L-threonine from L-aspartate: step 1/5.</text>
</comment>
<comment type="pathway">
    <text evidence="1 8">Amino-acid biosynthesis; L-lysine biosynthesis via DAP pathway; (S)-tetrahydrodipicolinate from L-aspartate: step 1/4.</text>
</comment>
<dbReference type="InterPro" id="IPR036393">
    <property type="entry name" value="AceGlu_kinase-like_sf"/>
</dbReference>
<comment type="pathway">
    <text evidence="8">Amino-acid biosynthesis; L-methionine biosynthesis via de novo pathway; L-homoserine from L-aspartate: step 1/3.</text>
</comment>
<keyword evidence="11" id="KW-1185">Reference proteome</keyword>
<dbReference type="GO" id="GO:0009089">
    <property type="term" value="P:lysine biosynthetic process via diaminopimelate"/>
    <property type="evidence" value="ECO:0007669"/>
    <property type="project" value="UniProtKB-UniPathway"/>
</dbReference>
<dbReference type="UniPathway" id="UPA00050">
    <property type="reaction ID" value="UER00461"/>
</dbReference>
<dbReference type="Proteomes" id="UP000069926">
    <property type="component" value="Chromosome"/>
</dbReference>
<comment type="similarity">
    <text evidence="2 7">Belongs to the aspartokinase family.</text>
</comment>
<dbReference type="KEGG" id="asy:AUT07_00327"/>
<dbReference type="Gene3D" id="1.20.120.1320">
    <property type="entry name" value="Aspartokinase, catalytic domain"/>
    <property type="match status" value="1"/>
</dbReference>
<sequence length="460" mass="52212">MNIVITEKTKYNHRQLHKFGGSSLTNVQGYRMVANIMANYSKSGDLVVVSAAGTTTNKLINWINYSHTNHIVANKLLKSISNYQQELIDGLLPNNKSKILKMAFLKDLKKLNNLINKSINNDIYSEIVGHGEIWSARLMSAVLENAGLSSYWLDARLFLRTEFIGQPKIDENLSRPLLQHFLQKYPNKWLVITGFIAQNKQGRMVLLGRNGSDYSATQIGALAKVNKVTIWSDVTGIYNADPRKVKDASLLPILGFNEANELARLSTPVLHPRTLQPLAINNIDLQLKCSYNPEQGSTKIGHFFTQDTGVKIITSHEDICLIELYLMNRQNFFQTYKNINLFLNKNQILPLATGLNSDKKLIQLCYTSEIANASLNLLQQVQLEKIVLRHHFAIIAIIGSDIIKNSINTHLFYQQLKDQPVEFIWHSNKGISLVAVLHTTKTSNLVRLLHQSLFRNKQYY</sequence>
<dbReference type="UniPathway" id="UPA00051">
    <property type="reaction ID" value="UER00462"/>
</dbReference>
<keyword evidence="6" id="KW-0067">ATP-binding</keyword>
<dbReference type="OrthoDB" id="9799110at2"/>
<keyword evidence="4" id="KW-0547">Nucleotide-binding</keyword>
<dbReference type="InterPro" id="IPR018042">
    <property type="entry name" value="Aspartate_kinase_CS"/>
</dbReference>
<accession>A0A0X9VUW2</accession>
<dbReference type="GO" id="GO:0004072">
    <property type="term" value="F:aspartate kinase activity"/>
    <property type="evidence" value="ECO:0007669"/>
    <property type="project" value="UniProtKB-EC"/>
</dbReference>
<dbReference type="AlphaFoldDB" id="A0A0X9VUW2"/>
<keyword evidence="5 7" id="KW-0418">Kinase</keyword>
<organism evidence="10 11">
    <name type="scientific">Candidatus Arsenophonus lipoptenae</name>
    <dbReference type="NCBI Taxonomy" id="634113"/>
    <lineage>
        <taxon>Bacteria</taxon>
        <taxon>Pseudomonadati</taxon>
        <taxon>Pseudomonadota</taxon>
        <taxon>Gammaproteobacteria</taxon>
        <taxon>Enterobacterales</taxon>
        <taxon>Morganellaceae</taxon>
        <taxon>Arsenophonus</taxon>
    </lineage>
</organism>
<dbReference type="EC" id="2.7.2.4" evidence="7"/>
<dbReference type="InterPro" id="IPR001341">
    <property type="entry name" value="Asp_kinase"/>
</dbReference>
<dbReference type="PROSITE" id="PS00324">
    <property type="entry name" value="ASPARTOKINASE"/>
    <property type="match status" value="1"/>
</dbReference>
<dbReference type="EMBL" id="CP013920">
    <property type="protein sequence ID" value="AMA64908.1"/>
    <property type="molecule type" value="Genomic_DNA"/>
</dbReference>
<evidence type="ECO:0000259" key="9">
    <source>
        <dbReference type="Pfam" id="PF00696"/>
    </source>
</evidence>
<evidence type="ECO:0000256" key="1">
    <source>
        <dbReference type="ARBA" id="ARBA00004766"/>
    </source>
</evidence>
<comment type="catalytic activity">
    <reaction evidence="7">
        <text>L-aspartate + ATP = 4-phospho-L-aspartate + ADP</text>
        <dbReference type="Rhea" id="RHEA:23776"/>
        <dbReference type="ChEBI" id="CHEBI:29991"/>
        <dbReference type="ChEBI" id="CHEBI:30616"/>
        <dbReference type="ChEBI" id="CHEBI:57535"/>
        <dbReference type="ChEBI" id="CHEBI:456216"/>
        <dbReference type="EC" id="2.7.2.4"/>
    </reaction>
</comment>
<keyword evidence="3 7" id="KW-0808">Transferase</keyword>
<dbReference type="Gene3D" id="3.40.1160.10">
    <property type="entry name" value="Acetylglutamate kinase-like"/>
    <property type="match status" value="1"/>
</dbReference>
<evidence type="ECO:0000256" key="6">
    <source>
        <dbReference type="ARBA" id="ARBA00022840"/>
    </source>
</evidence>
<keyword evidence="8" id="KW-0028">Amino-acid biosynthesis</keyword>
<gene>
    <name evidence="10" type="primary">metL</name>
    <name evidence="10" type="ORF">AUT07_00327</name>
</gene>
<dbReference type="SUPFAM" id="SSF53633">
    <property type="entry name" value="Carbamate kinase-like"/>
    <property type="match status" value="1"/>
</dbReference>
<evidence type="ECO:0000256" key="8">
    <source>
        <dbReference type="RuleBase" id="RU004249"/>
    </source>
</evidence>
<evidence type="ECO:0000256" key="2">
    <source>
        <dbReference type="ARBA" id="ARBA00010122"/>
    </source>
</evidence>
<dbReference type="PANTHER" id="PTHR21499">
    <property type="entry name" value="ASPARTATE KINASE"/>
    <property type="match status" value="1"/>
</dbReference>
<dbReference type="InterPro" id="IPR042199">
    <property type="entry name" value="AsparK_Bifunc_asparK/hSer_DH"/>
</dbReference>
<dbReference type="Pfam" id="PF00696">
    <property type="entry name" value="AA_kinase"/>
    <property type="match status" value="1"/>
</dbReference>
<dbReference type="PANTHER" id="PTHR21499:SF29">
    <property type="entry name" value="BIFUNCTIONAL ASPARTOKINASE_HOMOSERINE DEHYDROGENASE 2"/>
    <property type="match status" value="1"/>
</dbReference>
<dbReference type="GO" id="GO:0009090">
    <property type="term" value="P:homoserine biosynthetic process"/>
    <property type="evidence" value="ECO:0007669"/>
    <property type="project" value="TreeGrafter"/>
</dbReference>
<name>A0A0X9VUW2_9GAMM</name>
<evidence type="ECO:0000256" key="4">
    <source>
        <dbReference type="ARBA" id="ARBA00022741"/>
    </source>
</evidence>
<feature type="domain" description="Aspartate/glutamate/uridylate kinase" evidence="9">
    <location>
        <begin position="15"/>
        <end position="286"/>
    </location>
</feature>
<evidence type="ECO:0000313" key="11">
    <source>
        <dbReference type="Proteomes" id="UP000069926"/>
    </source>
</evidence>
<dbReference type="PATRIC" id="fig|634113.3.peg.318"/>
<evidence type="ECO:0000256" key="3">
    <source>
        <dbReference type="ARBA" id="ARBA00022679"/>
    </source>
</evidence>
<dbReference type="InterPro" id="IPR001048">
    <property type="entry name" value="Asp/Glu/Uridylate_kinase"/>
</dbReference>
<dbReference type="CDD" id="cd04243">
    <property type="entry name" value="AAK_AK-HSDH-like"/>
    <property type="match status" value="1"/>
</dbReference>
<evidence type="ECO:0000256" key="5">
    <source>
        <dbReference type="ARBA" id="ARBA00022777"/>
    </source>
</evidence>
<protein>
    <recommendedName>
        <fullName evidence="7">Aspartokinase</fullName>
        <ecNumber evidence="7">2.7.2.4</ecNumber>
    </recommendedName>
</protein>
<dbReference type="Gene3D" id="3.30.70.260">
    <property type="match status" value="2"/>
</dbReference>
<dbReference type="GO" id="GO:0005524">
    <property type="term" value="F:ATP binding"/>
    <property type="evidence" value="ECO:0007669"/>
    <property type="project" value="UniProtKB-KW"/>
</dbReference>
<evidence type="ECO:0000256" key="7">
    <source>
        <dbReference type="RuleBase" id="RU003448"/>
    </source>
</evidence>
<dbReference type="NCBIfam" id="TIGR00657">
    <property type="entry name" value="asp_kinases"/>
    <property type="match status" value="1"/>
</dbReference>
<dbReference type="UniPathway" id="UPA00034">
    <property type="reaction ID" value="UER00015"/>
</dbReference>
<dbReference type="STRING" id="634113.AUT07_00327"/>
<dbReference type="RefSeq" id="WP_066283339.1">
    <property type="nucleotide sequence ID" value="NZ_CP013920.1"/>
</dbReference>
<evidence type="ECO:0000313" key="10">
    <source>
        <dbReference type="EMBL" id="AMA64908.1"/>
    </source>
</evidence>
<dbReference type="GO" id="GO:0009088">
    <property type="term" value="P:threonine biosynthetic process"/>
    <property type="evidence" value="ECO:0007669"/>
    <property type="project" value="UniProtKB-UniPathway"/>
</dbReference>
<proteinExistence type="inferred from homology"/>
<reference evidence="10 11" key="1">
    <citation type="submission" date="2016-01" db="EMBL/GenBank/DDBJ databases">
        <title>Genome sequence of Ca. Arsenophonus lipopteni, the exclusive symbiont of a blood sucking fly Lipoptena cervi (Diptera: Hippoboscidae).</title>
        <authorList>
            <person name="Novakova E."/>
            <person name="Hypsa V."/>
            <person name="Nguyen P."/>
            <person name="Husnik F."/>
            <person name="Darby A.C."/>
        </authorList>
    </citation>
    <scope>NUCLEOTIDE SEQUENCE [LARGE SCALE GENOMIC DNA]</scope>
    <source>
        <strain evidence="10 11">CB</strain>
    </source>
</reference>
<dbReference type="GO" id="GO:0005829">
    <property type="term" value="C:cytosol"/>
    <property type="evidence" value="ECO:0007669"/>
    <property type="project" value="TreeGrafter"/>
</dbReference>